<keyword evidence="3 5" id="KW-1133">Transmembrane helix</keyword>
<feature type="transmembrane region" description="Helical" evidence="5">
    <location>
        <begin position="43"/>
        <end position="62"/>
    </location>
</feature>
<dbReference type="PANTHER" id="PTHR43847:SF1">
    <property type="entry name" value="BLL3993 PROTEIN"/>
    <property type="match status" value="1"/>
</dbReference>
<reference evidence="6 7" key="1">
    <citation type="submission" date="2017-08" db="EMBL/GenBank/DDBJ databases">
        <title>Virgibacillus indicus sp. nov. and Virgibacillus profoundi sp. nov, two moderately halophilic bacteria isolated from marine sediment by using the Microfluidic Streak Plate.</title>
        <authorList>
            <person name="Xu B."/>
            <person name="Hu B."/>
            <person name="Wang J."/>
            <person name="Zhu Y."/>
            <person name="Huang L."/>
            <person name="Du W."/>
            <person name="Huang Y."/>
        </authorList>
    </citation>
    <scope>NUCLEOTIDE SEQUENCE [LARGE SCALE GENOMIC DNA]</scope>
    <source>
        <strain evidence="6 7">IO3-P2-C2</strain>
    </source>
</reference>
<protein>
    <recommendedName>
        <fullName evidence="8">Isoprenylcysteine carboxyl methyltransferase</fullName>
    </recommendedName>
</protein>
<evidence type="ECO:0000313" key="6">
    <source>
        <dbReference type="EMBL" id="OZU90152.1"/>
    </source>
</evidence>
<proteinExistence type="predicted"/>
<sequence length="167" mass="19662">MDSIMWIILLFIIAQRVNELVIAKRNERWMKARGGIETGEKHYKWFVVLHCLFFAAVIFEGLVRDTQETELNFFLLFIFIITQVARIWCITSLGKFWNTKIIVLPEFPLIKKGPYKYVKHPNYIIVGIELFIIPLLFGAFISAIIFPVLHILLLTIRIPSEERILQR</sequence>
<keyword evidence="2 5" id="KW-0812">Transmembrane</keyword>
<dbReference type="Proteomes" id="UP000216498">
    <property type="component" value="Unassembled WGS sequence"/>
</dbReference>
<dbReference type="OrthoDB" id="7203053at2"/>
<dbReference type="InterPro" id="IPR052527">
    <property type="entry name" value="Metal_cation-efflux_comp"/>
</dbReference>
<name>A0A265NDN7_9BACI</name>
<comment type="caution">
    <text evidence="6">The sequence shown here is derived from an EMBL/GenBank/DDBJ whole genome shotgun (WGS) entry which is preliminary data.</text>
</comment>
<dbReference type="Pfam" id="PF04140">
    <property type="entry name" value="ICMT"/>
    <property type="match status" value="1"/>
</dbReference>
<feature type="transmembrane region" description="Helical" evidence="5">
    <location>
        <begin position="123"/>
        <end position="156"/>
    </location>
</feature>
<evidence type="ECO:0000256" key="4">
    <source>
        <dbReference type="ARBA" id="ARBA00023136"/>
    </source>
</evidence>
<dbReference type="RefSeq" id="WP_094883749.1">
    <property type="nucleotide sequence ID" value="NZ_NPMS01000001.1"/>
</dbReference>
<dbReference type="InterPro" id="IPR007269">
    <property type="entry name" value="ICMT_MeTrfase"/>
</dbReference>
<evidence type="ECO:0000256" key="1">
    <source>
        <dbReference type="ARBA" id="ARBA00004141"/>
    </source>
</evidence>
<dbReference type="EMBL" id="NPMS01000001">
    <property type="protein sequence ID" value="OZU90152.1"/>
    <property type="molecule type" value="Genomic_DNA"/>
</dbReference>
<evidence type="ECO:0000313" key="7">
    <source>
        <dbReference type="Proteomes" id="UP000216498"/>
    </source>
</evidence>
<dbReference type="AlphaFoldDB" id="A0A265NDN7"/>
<dbReference type="GO" id="GO:0004671">
    <property type="term" value="F:protein C-terminal S-isoprenylcysteine carboxyl O-methyltransferase activity"/>
    <property type="evidence" value="ECO:0007669"/>
    <property type="project" value="InterPro"/>
</dbReference>
<evidence type="ECO:0008006" key="8">
    <source>
        <dbReference type="Google" id="ProtNLM"/>
    </source>
</evidence>
<evidence type="ECO:0000256" key="3">
    <source>
        <dbReference type="ARBA" id="ARBA00022989"/>
    </source>
</evidence>
<evidence type="ECO:0000256" key="2">
    <source>
        <dbReference type="ARBA" id="ARBA00022692"/>
    </source>
</evidence>
<keyword evidence="7" id="KW-1185">Reference proteome</keyword>
<comment type="subcellular location">
    <subcellularLocation>
        <location evidence="1">Membrane</location>
        <topology evidence="1">Multi-pass membrane protein</topology>
    </subcellularLocation>
</comment>
<dbReference type="GO" id="GO:0016020">
    <property type="term" value="C:membrane"/>
    <property type="evidence" value="ECO:0007669"/>
    <property type="project" value="UniProtKB-SubCell"/>
</dbReference>
<dbReference type="PANTHER" id="PTHR43847">
    <property type="entry name" value="BLL3993 PROTEIN"/>
    <property type="match status" value="1"/>
</dbReference>
<feature type="transmembrane region" description="Helical" evidence="5">
    <location>
        <begin position="74"/>
        <end position="97"/>
    </location>
</feature>
<keyword evidence="4 5" id="KW-0472">Membrane</keyword>
<gene>
    <name evidence="6" type="ORF">CIL03_03145</name>
</gene>
<dbReference type="Gene3D" id="1.20.120.1630">
    <property type="match status" value="1"/>
</dbReference>
<organism evidence="6 7">
    <name type="scientific">Virgibacillus indicus</name>
    <dbReference type="NCBI Taxonomy" id="2024554"/>
    <lineage>
        <taxon>Bacteria</taxon>
        <taxon>Bacillati</taxon>
        <taxon>Bacillota</taxon>
        <taxon>Bacilli</taxon>
        <taxon>Bacillales</taxon>
        <taxon>Bacillaceae</taxon>
        <taxon>Virgibacillus</taxon>
    </lineage>
</organism>
<accession>A0A265NDN7</accession>
<evidence type="ECO:0000256" key="5">
    <source>
        <dbReference type="SAM" id="Phobius"/>
    </source>
</evidence>